<protein>
    <submittedName>
        <fullName evidence="1">Uncharacterized protein</fullName>
    </submittedName>
</protein>
<name>A0ABX7RFR1_9GAMM</name>
<dbReference type="Proteomes" id="UP000663400">
    <property type="component" value="Chromosome"/>
</dbReference>
<proteinExistence type="predicted"/>
<dbReference type="RefSeq" id="WP_207527088.1">
    <property type="nucleotide sequence ID" value="NZ_CP071517.1"/>
</dbReference>
<gene>
    <name evidence="1" type="ORF">HIV01_004530</name>
</gene>
<sequence>MAGVVVGALATQFDGRAIEARFGAIDDQPGDAGRRVISGEGQMRFVGDWAWIGFTFRTQYDVLLGQAAAPELVLGVGAEARPVPNDTAVVQDLDDALVQALRSDLTFASIRLQLDRIESVEAGQGYLLIDASGLADFGRDGSSKIRIAAFYDRRSGQWLQLHYDLGEAPDTALPPVAGR</sequence>
<evidence type="ECO:0000313" key="1">
    <source>
        <dbReference type="EMBL" id="QSX75794.1"/>
    </source>
</evidence>
<evidence type="ECO:0000313" key="2">
    <source>
        <dbReference type="Proteomes" id="UP000663400"/>
    </source>
</evidence>
<organism evidence="1 2">
    <name type="scientific">Lysobacter arenosi</name>
    <dbReference type="NCBI Taxonomy" id="2795387"/>
    <lineage>
        <taxon>Bacteria</taxon>
        <taxon>Pseudomonadati</taxon>
        <taxon>Pseudomonadota</taxon>
        <taxon>Gammaproteobacteria</taxon>
        <taxon>Lysobacterales</taxon>
        <taxon>Lysobacteraceae</taxon>
        <taxon>Lysobacter</taxon>
    </lineage>
</organism>
<reference evidence="1 2" key="1">
    <citation type="submission" date="2021-02" db="EMBL/GenBank/DDBJ databases">
        <title>Lysobacter arenosi sp. nov., isolated from soil of gangwondo yeongwol, south Korea.</title>
        <authorList>
            <person name="Kim K.R."/>
            <person name="Kim K.H."/>
            <person name="Jeon C.O."/>
        </authorList>
    </citation>
    <scope>NUCLEOTIDE SEQUENCE [LARGE SCALE GENOMIC DNA]</scope>
    <source>
        <strain evidence="1 2">R7</strain>
    </source>
</reference>
<dbReference type="EMBL" id="CP071517">
    <property type="protein sequence ID" value="QSX75794.1"/>
    <property type="molecule type" value="Genomic_DNA"/>
</dbReference>
<accession>A0ABX7RFR1</accession>
<keyword evidence="2" id="KW-1185">Reference proteome</keyword>